<dbReference type="OrthoDB" id="21939at2"/>
<gene>
    <name evidence="2" type="ORF">DOQ08_00957</name>
</gene>
<name>A0A3M2RLY2_9GAMM</name>
<dbReference type="EMBL" id="QMDL01000001">
    <property type="protein sequence ID" value="RMJ06271.1"/>
    <property type="molecule type" value="Genomic_DNA"/>
</dbReference>
<feature type="transmembrane region" description="Helical" evidence="1">
    <location>
        <begin position="18"/>
        <end position="42"/>
    </location>
</feature>
<feature type="transmembrane region" description="Helical" evidence="1">
    <location>
        <begin position="54"/>
        <end position="76"/>
    </location>
</feature>
<keyword evidence="3" id="KW-1185">Reference proteome</keyword>
<sequence length="174" mass="19045">MIQSKTGRNTLNFVLFQAGWLLCVLYPGHAAAAVAVVILALHMLWVSTRRRSEFLFIAIGIVLGSLLDSLWLQAGILALEGAETPPFAPIWLIAIWGLFMTTLCHSLSWVAQRAWLPYVLAPPAGSFAYWSASKLGAVTLPDQTISLLAIAAGWLVLFPLLLLIRKHLTLRLAS</sequence>
<evidence type="ECO:0000313" key="2">
    <source>
        <dbReference type="EMBL" id="RMJ06271.1"/>
    </source>
</evidence>
<feature type="transmembrane region" description="Helical" evidence="1">
    <location>
        <begin position="115"/>
        <end position="132"/>
    </location>
</feature>
<dbReference type="Proteomes" id="UP000265903">
    <property type="component" value="Unassembled WGS sequence"/>
</dbReference>
<evidence type="ECO:0000313" key="3">
    <source>
        <dbReference type="Proteomes" id="UP000265903"/>
    </source>
</evidence>
<feature type="transmembrane region" description="Helical" evidence="1">
    <location>
        <begin position="88"/>
        <end position="108"/>
    </location>
</feature>
<protein>
    <recommendedName>
        <fullName evidence="4">DUF2878 domain-containing protein</fullName>
    </recommendedName>
</protein>
<dbReference type="RefSeq" id="WP_114333723.1">
    <property type="nucleotide sequence ID" value="NZ_QMDL01000001.1"/>
</dbReference>
<reference evidence="2 3" key="1">
    <citation type="submission" date="2018-08" db="EMBL/GenBank/DDBJ databases">
        <title>Whole Genome Sequence of the Moderate Halophilic Marine Bacterium Marinobacter litoralis Sw-45.</title>
        <authorList>
            <person name="Musa H."/>
        </authorList>
    </citation>
    <scope>NUCLEOTIDE SEQUENCE [LARGE SCALE GENOMIC DNA]</scope>
    <source>
        <strain evidence="2 3">Sw-45</strain>
    </source>
</reference>
<evidence type="ECO:0000256" key="1">
    <source>
        <dbReference type="SAM" id="Phobius"/>
    </source>
</evidence>
<feature type="transmembrane region" description="Helical" evidence="1">
    <location>
        <begin position="144"/>
        <end position="164"/>
    </location>
</feature>
<keyword evidence="1" id="KW-1133">Transmembrane helix</keyword>
<keyword evidence="1" id="KW-0812">Transmembrane</keyword>
<dbReference type="Pfam" id="PF11086">
    <property type="entry name" value="DUF2878"/>
    <property type="match status" value="1"/>
</dbReference>
<evidence type="ECO:0008006" key="4">
    <source>
        <dbReference type="Google" id="ProtNLM"/>
    </source>
</evidence>
<organism evidence="2 3">
    <name type="scientific">Marinobacter litoralis</name>
    <dbReference type="NCBI Taxonomy" id="187981"/>
    <lineage>
        <taxon>Bacteria</taxon>
        <taxon>Pseudomonadati</taxon>
        <taxon>Pseudomonadota</taxon>
        <taxon>Gammaproteobacteria</taxon>
        <taxon>Pseudomonadales</taxon>
        <taxon>Marinobacteraceae</taxon>
        <taxon>Marinobacter</taxon>
    </lineage>
</organism>
<dbReference type="AlphaFoldDB" id="A0A3M2RLY2"/>
<keyword evidence="1" id="KW-0472">Membrane</keyword>
<comment type="caution">
    <text evidence="2">The sequence shown here is derived from an EMBL/GenBank/DDBJ whole genome shotgun (WGS) entry which is preliminary data.</text>
</comment>
<accession>A0A3M2RLY2</accession>
<dbReference type="InterPro" id="IPR021306">
    <property type="entry name" value="DUF2878"/>
</dbReference>
<proteinExistence type="predicted"/>